<evidence type="ECO:0000256" key="5">
    <source>
        <dbReference type="SAM" id="Coils"/>
    </source>
</evidence>
<keyword evidence="8" id="KW-1185">Reference proteome</keyword>
<evidence type="ECO:0000256" key="4">
    <source>
        <dbReference type="ARBA" id="ARBA00023136"/>
    </source>
</evidence>
<evidence type="ECO:0000256" key="3">
    <source>
        <dbReference type="ARBA" id="ARBA00022989"/>
    </source>
</evidence>
<gene>
    <name evidence="7" type="ORF">HAHE_38490</name>
</gene>
<feature type="coiled-coil region" evidence="5">
    <location>
        <begin position="77"/>
        <end position="137"/>
    </location>
</feature>
<dbReference type="EMBL" id="AP024702">
    <property type="protein sequence ID" value="BCX49941.1"/>
    <property type="molecule type" value="Genomic_DNA"/>
</dbReference>
<dbReference type="InterPro" id="IPR002523">
    <property type="entry name" value="MgTranspt_CorA/ZnTranspt_ZntB"/>
</dbReference>
<accession>A0ABM7RIV1</accession>
<keyword evidence="5" id="KW-0175">Coiled coil</keyword>
<protein>
    <recommendedName>
        <fullName evidence="9">CorA-like Mg2+ transporter protein</fullName>
    </recommendedName>
</protein>
<evidence type="ECO:0000313" key="7">
    <source>
        <dbReference type="EMBL" id="BCX49941.1"/>
    </source>
</evidence>
<dbReference type="SUPFAM" id="SSF144083">
    <property type="entry name" value="Magnesium transport protein CorA, transmembrane region"/>
    <property type="match status" value="1"/>
</dbReference>
<dbReference type="Pfam" id="PF01544">
    <property type="entry name" value="CorA"/>
    <property type="match status" value="1"/>
</dbReference>
<evidence type="ECO:0000313" key="8">
    <source>
        <dbReference type="Proteomes" id="UP001374893"/>
    </source>
</evidence>
<sequence>MERKRARSFLPEGFELEDDLADQLSNRSGGQRYVEGETEALMILHEVPQPKIPEREPIVFWRKGSGKWHGPDGEESLRGISRLLDRYQEAIDRHEATIDETEEITEVFSIIRHAGPIARATRNMATVLEKAAEADEDNRTLRGHRDRVRDLQRAAELLYQDAKLTLDFWQAESAEEHQQAAERSNVIAFRLNLMAGFFLPLVAVAGLLGMNVAIPDFLMPWFWAIISSGLVLGLIVLFIVGWEGVRRNKK</sequence>
<name>A0ABM7RIV1_9BACT</name>
<feature type="transmembrane region" description="Helical" evidence="6">
    <location>
        <begin position="220"/>
        <end position="242"/>
    </location>
</feature>
<evidence type="ECO:0000256" key="6">
    <source>
        <dbReference type="SAM" id="Phobius"/>
    </source>
</evidence>
<dbReference type="RefSeq" id="WP_338686781.1">
    <property type="nucleotide sequence ID" value="NZ_AP024702.1"/>
</dbReference>
<keyword evidence="4 6" id="KW-0472">Membrane</keyword>
<dbReference type="Proteomes" id="UP001374893">
    <property type="component" value="Chromosome"/>
</dbReference>
<dbReference type="Gene3D" id="1.20.58.340">
    <property type="entry name" value="Magnesium transport protein CorA, transmembrane region"/>
    <property type="match status" value="1"/>
</dbReference>
<proteinExistence type="predicted"/>
<evidence type="ECO:0008006" key="9">
    <source>
        <dbReference type="Google" id="ProtNLM"/>
    </source>
</evidence>
<reference evidence="7 8" key="1">
    <citation type="submission" date="2021-06" db="EMBL/GenBank/DDBJ databases">
        <title>Complete genome of Haloferula helveola possessing various polysaccharide degrading enzymes.</title>
        <authorList>
            <person name="Takami H."/>
            <person name="Huang C."/>
            <person name="Hamasaki K."/>
        </authorList>
    </citation>
    <scope>NUCLEOTIDE SEQUENCE [LARGE SCALE GENOMIC DNA]</scope>
    <source>
        <strain evidence="7 8">CN-1</strain>
    </source>
</reference>
<evidence type="ECO:0000256" key="1">
    <source>
        <dbReference type="ARBA" id="ARBA00004141"/>
    </source>
</evidence>
<keyword evidence="3 6" id="KW-1133">Transmembrane helix</keyword>
<evidence type="ECO:0000256" key="2">
    <source>
        <dbReference type="ARBA" id="ARBA00022692"/>
    </source>
</evidence>
<organism evidence="7 8">
    <name type="scientific">Haloferula helveola</name>
    <dbReference type="NCBI Taxonomy" id="490095"/>
    <lineage>
        <taxon>Bacteria</taxon>
        <taxon>Pseudomonadati</taxon>
        <taxon>Verrucomicrobiota</taxon>
        <taxon>Verrucomicrobiia</taxon>
        <taxon>Verrucomicrobiales</taxon>
        <taxon>Verrucomicrobiaceae</taxon>
        <taxon>Haloferula</taxon>
    </lineage>
</organism>
<feature type="transmembrane region" description="Helical" evidence="6">
    <location>
        <begin position="193"/>
        <end position="214"/>
    </location>
</feature>
<keyword evidence="2 6" id="KW-0812">Transmembrane</keyword>
<comment type="subcellular location">
    <subcellularLocation>
        <location evidence="1">Membrane</location>
        <topology evidence="1">Multi-pass membrane protein</topology>
    </subcellularLocation>
</comment>
<dbReference type="InterPro" id="IPR045863">
    <property type="entry name" value="CorA_TM1_TM2"/>
</dbReference>